<reference evidence="1" key="1">
    <citation type="submission" date="2023-03" db="EMBL/GenBank/DDBJ databases">
        <title>Massive genome expansion in bonnet fungi (Mycena s.s.) driven by repeated elements and novel gene families across ecological guilds.</title>
        <authorList>
            <consortium name="Lawrence Berkeley National Laboratory"/>
            <person name="Harder C.B."/>
            <person name="Miyauchi S."/>
            <person name="Viragh M."/>
            <person name="Kuo A."/>
            <person name="Thoen E."/>
            <person name="Andreopoulos B."/>
            <person name="Lu D."/>
            <person name="Skrede I."/>
            <person name="Drula E."/>
            <person name="Henrissat B."/>
            <person name="Morin E."/>
            <person name="Kohler A."/>
            <person name="Barry K."/>
            <person name="LaButti K."/>
            <person name="Morin E."/>
            <person name="Salamov A."/>
            <person name="Lipzen A."/>
            <person name="Mereny Z."/>
            <person name="Hegedus B."/>
            <person name="Baldrian P."/>
            <person name="Stursova M."/>
            <person name="Weitz H."/>
            <person name="Taylor A."/>
            <person name="Grigoriev I.V."/>
            <person name="Nagy L.G."/>
            <person name="Martin F."/>
            <person name="Kauserud H."/>
        </authorList>
    </citation>
    <scope>NUCLEOTIDE SEQUENCE</scope>
    <source>
        <strain evidence="1">CBHHK002</strain>
    </source>
</reference>
<proteinExistence type="predicted"/>
<dbReference type="AlphaFoldDB" id="A0AAD7A0K6"/>
<feature type="non-terminal residue" evidence="1">
    <location>
        <position position="1"/>
    </location>
</feature>
<evidence type="ECO:0000313" key="2">
    <source>
        <dbReference type="Proteomes" id="UP001218218"/>
    </source>
</evidence>
<accession>A0AAD7A0K6</accession>
<sequence length="72" mass="7952">LARKLDNVLLLQNQIDAVEKAINNTKKTLQGSKASPHSHAVLCGLELTHARLGNEAEELYTSLNIQETFPEL</sequence>
<dbReference type="EMBL" id="JARIHO010000020">
    <property type="protein sequence ID" value="KAJ7347136.1"/>
    <property type="molecule type" value="Genomic_DNA"/>
</dbReference>
<protein>
    <submittedName>
        <fullName evidence="1">Uncharacterized protein</fullName>
    </submittedName>
</protein>
<gene>
    <name evidence="1" type="ORF">DFH08DRAFT_701065</name>
</gene>
<keyword evidence="2" id="KW-1185">Reference proteome</keyword>
<evidence type="ECO:0000313" key="1">
    <source>
        <dbReference type="EMBL" id="KAJ7347136.1"/>
    </source>
</evidence>
<comment type="caution">
    <text evidence="1">The sequence shown here is derived from an EMBL/GenBank/DDBJ whole genome shotgun (WGS) entry which is preliminary data.</text>
</comment>
<organism evidence="1 2">
    <name type="scientific">Mycena albidolilacea</name>
    <dbReference type="NCBI Taxonomy" id="1033008"/>
    <lineage>
        <taxon>Eukaryota</taxon>
        <taxon>Fungi</taxon>
        <taxon>Dikarya</taxon>
        <taxon>Basidiomycota</taxon>
        <taxon>Agaricomycotina</taxon>
        <taxon>Agaricomycetes</taxon>
        <taxon>Agaricomycetidae</taxon>
        <taxon>Agaricales</taxon>
        <taxon>Marasmiineae</taxon>
        <taxon>Mycenaceae</taxon>
        <taxon>Mycena</taxon>
    </lineage>
</organism>
<dbReference type="Proteomes" id="UP001218218">
    <property type="component" value="Unassembled WGS sequence"/>
</dbReference>
<name>A0AAD7A0K6_9AGAR</name>